<gene>
    <name evidence="2" type="ORF">MKQ68_13170</name>
</gene>
<reference evidence="2" key="1">
    <citation type="submission" date="2022-10" db="EMBL/GenBank/DDBJ databases">
        <title>Chitinophaga sp. nov., isolated from soil.</title>
        <authorList>
            <person name="Jeon C.O."/>
        </authorList>
    </citation>
    <scope>NUCLEOTIDE SEQUENCE</scope>
    <source>
        <strain evidence="2">R8</strain>
    </source>
</reference>
<comment type="similarity">
    <text evidence="1">Belongs to the 5'(3')-deoxyribonucleotidase family.</text>
</comment>
<sequence>MEEYKESIAIDMDETIADPIGKARDWYYRDFGTTFTDEDLIGKHLSEVVPEEHKGVIHQYLNTPGFFRDLKVFPDAVDVLRELNKKYRVFIVSAAMEFPASLQDKYYWLEDNFPFLTWRQVCLCGDKTVVGTDMMIDDLTRNLKPFKGRGFLFTQHHNLHVEGYERLLDWADAGNKLL</sequence>
<evidence type="ECO:0000256" key="1">
    <source>
        <dbReference type="ARBA" id="ARBA00009589"/>
    </source>
</evidence>
<keyword evidence="3" id="KW-1185">Reference proteome</keyword>
<organism evidence="2 3">
    <name type="scientific">Chitinophaga horti</name>
    <dbReference type="NCBI Taxonomy" id="2920382"/>
    <lineage>
        <taxon>Bacteria</taxon>
        <taxon>Pseudomonadati</taxon>
        <taxon>Bacteroidota</taxon>
        <taxon>Chitinophagia</taxon>
        <taxon>Chitinophagales</taxon>
        <taxon>Chitinophagaceae</taxon>
        <taxon>Chitinophaga</taxon>
    </lineage>
</organism>
<dbReference type="SFLD" id="SFLDS00003">
    <property type="entry name" value="Haloacid_Dehalogenase"/>
    <property type="match status" value="1"/>
</dbReference>
<dbReference type="InterPro" id="IPR023214">
    <property type="entry name" value="HAD_sf"/>
</dbReference>
<dbReference type="Gene3D" id="3.40.50.1000">
    <property type="entry name" value="HAD superfamily/HAD-like"/>
    <property type="match status" value="1"/>
</dbReference>
<protein>
    <submittedName>
        <fullName evidence="2">5'(3')-deoxyribonucleotidase</fullName>
    </submittedName>
</protein>
<accession>A0ABY6IUR9</accession>
<dbReference type="Proteomes" id="UP001162741">
    <property type="component" value="Chromosome"/>
</dbReference>
<dbReference type="EMBL" id="CP107006">
    <property type="protein sequence ID" value="UYQ91045.1"/>
    <property type="molecule type" value="Genomic_DNA"/>
</dbReference>
<dbReference type="InterPro" id="IPR010708">
    <property type="entry name" value="5'(3')-deoxyribonucleotidase"/>
</dbReference>
<dbReference type="PANTHER" id="PTHR16504">
    <property type="entry name" value="5'(3')-DEOXYRIBONUCLEOTIDASE"/>
    <property type="match status" value="1"/>
</dbReference>
<dbReference type="RefSeq" id="WP_244843510.1">
    <property type="nucleotide sequence ID" value="NZ_CP107006.1"/>
</dbReference>
<name>A0ABY6IUR9_9BACT</name>
<dbReference type="PANTHER" id="PTHR16504:SF4">
    <property type="entry name" value="5'(3')-DEOXYRIBONUCLEOTIDASE"/>
    <property type="match status" value="1"/>
</dbReference>
<dbReference type="Gene3D" id="1.10.40.40">
    <property type="entry name" value="Deoxyribonucleotidase, domain 2"/>
    <property type="match status" value="1"/>
</dbReference>
<proteinExistence type="inferred from homology"/>
<dbReference type="SFLD" id="SFLDG01146">
    <property type="entry name" value="C1.2.2"/>
    <property type="match status" value="1"/>
</dbReference>
<evidence type="ECO:0000313" key="2">
    <source>
        <dbReference type="EMBL" id="UYQ91045.1"/>
    </source>
</evidence>
<dbReference type="InterPro" id="IPR036412">
    <property type="entry name" value="HAD-like_sf"/>
</dbReference>
<dbReference type="SUPFAM" id="SSF56784">
    <property type="entry name" value="HAD-like"/>
    <property type="match status" value="1"/>
</dbReference>
<evidence type="ECO:0000313" key="3">
    <source>
        <dbReference type="Proteomes" id="UP001162741"/>
    </source>
</evidence>
<dbReference type="Pfam" id="PF06941">
    <property type="entry name" value="NT5C"/>
    <property type="match status" value="1"/>
</dbReference>
<dbReference type="SFLD" id="SFLDG01126">
    <property type="entry name" value="C1.2:_Nucleotidase_Like"/>
    <property type="match status" value="1"/>
</dbReference>